<dbReference type="Pfam" id="PF07707">
    <property type="entry name" value="BACK"/>
    <property type="match status" value="1"/>
</dbReference>
<evidence type="ECO:0000259" key="3">
    <source>
        <dbReference type="PROSITE" id="PS50144"/>
    </source>
</evidence>
<dbReference type="PROSITE" id="PS50097">
    <property type="entry name" value="BTB"/>
    <property type="match status" value="1"/>
</dbReference>
<dbReference type="PROSITE" id="PS50144">
    <property type="entry name" value="MATH"/>
    <property type="match status" value="1"/>
</dbReference>
<evidence type="ECO:0000259" key="2">
    <source>
        <dbReference type="PROSITE" id="PS50097"/>
    </source>
</evidence>
<evidence type="ECO:0000313" key="5">
    <source>
        <dbReference type="Proteomes" id="UP001620626"/>
    </source>
</evidence>
<dbReference type="SMART" id="SM00875">
    <property type="entry name" value="BACK"/>
    <property type="match status" value="1"/>
</dbReference>
<accession>A0ABD2I2T6</accession>
<dbReference type="Pfam" id="PF00651">
    <property type="entry name" value="BTB"/>
    <property type="match status" value="1"/>
</dbReference>
<dbReference type="InterPro" id="IPR002083">
    <property type="entry name" value="MATH/TRAF_dom"/>
</dbReference>
<feature type="domain" description="MATH" evidence="3">
    <location>
        <begin position="298"/>
        <end position="432"/>
    </location>
</feature>
<gene>
    <name evidence="4" type="ORF">niasHT_038704</name>
</gene>
<dbReference type="InterPro" id="IPR011333">
    <property type="entry name" value="SKP1/BTB/POZ_sf"/>
</dbReference>
<dbReference type="SMART" id="SM00061">
    <property type="entry name" value="MATH"/>
    <property type="match status" value="2"/>
</dbReference>
<feature type="region of interest" description="Disordered" evidence="1">
    <location>
        <begin position="441"/>
        <end position="461"/>
    </location>
</feature>
<dbReference type="InterPro" id="IPR008974">
    <property type="entry name" value="TRAF-like"/>
</dbReference>
<proteinExistence type="predicted"/>
<comment type="caution">
    <text evidence="4">The sequence shown here is derived from an EMBL/GenBank/DDBJ whole genome shotgun (WGS) entry which is preliminary data.</text>
</comment>
<dbReference type="Gene3D" id="3.30.710.10">
    <property type="entry name" value="Potassium Channel Kv1.1, Chain A"/>
    <property type="match status" value="1"/>
</dbReference>
<dbReference type="Pfam" id="PF22486">
    <property type="entry name" value="MATH_2"/>
    <property type="match status" value="2"/>
</dbReference>
<dbReference type="SMART" id="SM00225">
    <property type="entry name" value="BTB"/>
    <property type="match status" value="1"/>
</dbReference>
<evidence type="ECO:0000313" key="4">
    <source>
        <dbReference type="EMBL" id="KAL3073347.1"/>
    </source>
</evidence>
<sequence>MSSSSSSKEGNSIERMKHLLSSGEDADIHFLVGDGDGMKLLPAHKLILKHASDVFEAMFHFDSQKEKTENASADSAVVEVPDVDPEAFAVMLSFIYADDLSELDGDNAMAVLCAAKKYVIPRLVNECLQVPIPKLSNVFLAFAQTRLFDLEDFSHQCLRYICQNAVTLFKSAEFLQIDQKLLAELFELDQLVINNEYDIWKAALRWADEKCRQNAIECSSENRRAALGPALFKIRFPLIPTDAFVKEIVTSGILTNDEFVAVYQFHCYPNFCGVPGLCTLQFPWNARISDWNISMGSRGTLAMEIEKFSEFAGEEVENYRESEAVVSIKGFLWILRAKHNSAEENTEKLLEFQLYRINISEGEDEEWSCKCSATFRIVSQKCGTENHVGKLIDRAFGANSSHGFDNFISFAELLDPSRGFYDKNEDKVTLAIDVFVEEQNTDKSASSADDDDDDDPSKSNGTIVMEIDKLSEFAREICLSERSSEVKQIHGIPWKIYAEIKIEQEKNNGKYLDFSLWRYGEPQEEENEDTDWSCKCSATLRIVSQKKSGAEDFITKFIKTINVESGNCMEFTNFITFAELMDPDKGFYDSAKDKVTVVVDVNVQ</sequence>
<dbReference type="InterPro" id="IPR000210">
    <property type="entry name" value="BTB/POZ_dom"/>
</dbReference>
<dbReference type="CDD" id="cd00121">
    <property type="entry name" value="MATH"/>
    <property type="match status" value="1"/>
</dbReference>
<dbReference type="SUPFAM" id="SSF54695">
    <property type="entry name" value="POZ domain"/>
    <property type="match status" value="1"/>
</dbReference>
<dbReference type="AlphaFoldDB" id="A0ABD2I2T6"/>
<protein>
    <recommendedName>
        <fullName evidence="6">BTB/POZ domain-containing protein</fullName>
    </recommendedName>
</protein>
<evidence type="ECO:0000256" key="1">
    <source>
        <dbReference type="SAM" id="MobiDB-lite"/>
    </source>
</evidence>
<reference evidence="4 5" key="1">
    <citation type="submission" date="2024-10" db="EMBL/GenBank/DDBJ databases">
        <authorList>
            <person name="Kim D."/>
        </authorList>
    </citation>
    <scope>NUCLEOTIDE SEQUENCE [LARGE SCALE GENOMIC DNA]</scope>
    <source>
        <strain evidence="4">BH-2024</strain>
    </source>
</reference>
<dbReference type="Gene3D" id="2.60.210.10">
    <property type="entry name" value="Apoptosis, Tumor Necrosis Factor Receptor Associated Protein 2, Chain A"/>
    <property type="match status" value="2"/>
</dbReference>
<dbReference type="SUPFAM" id="SSF49599">
    <property type="entry name" value="TRAF domain-like"/>
    <property type="match status" value="2"/>
</dbReference>
<organism evidence="4 5">
    <name type="scientific">Heterodera trifolii</name>
    <dbReference type="NCBI Taxonomy" id="157864"/>
    <lineage>
        <taxon>Eukaryota</taxon>
        <taxon>Metazoa</taxon>
        <taxon>Ecdysozoa</taxon>
        <taxon>Nematoda</taxon>
        <taxon>Chromadorea</taxon>
        <taxon>Rhabditida</taxon>
        <taxon>Tylenchina</taxon>
        <taxon>Tylenchomorpha</taxon>
        <taxon>Tylenchoidea</taxon>
        <taxon>Heteroderidae</taxon>
        <taxon>Heteroderinae</taxon>
        <taxon>Heterodera</taxon>
    </lineage>
</organism>
<dbReference type="PANTHER" id="PTHR45774">
    <property type="entry name" value="BTB/POZ DOMAIN-CONTAINING"/>
    <property type="match status" value="1"/>
</dbReference>
<dbReference type="Gene3D" id="1.25.40.420">
    <property type="match status" value="1"/>
</dbReference>
<name>A0ABD2I2T6_9BILA</name>
<dbReference type="InterPro" id="IPR011705">
    <property type="entry name" value="BACK"/>
</dbReference>
<dbReference type="EMBL" id="JBICBT010001319">
    <property type="protein sequence ID" value="KAL3073347.1"/>
    <property type="molecule type" value="Genomic_DNA"/>
</dbReference>
<evidence type="ECO:0008006" key="6">
    <source>
        <dbReference type="Google" id="ProtNLM"/>
    </source>
</evidence>
<keyword evidence="5" id="KW-1185">Reference proteome</keyword>
<dbReference type="Proteomes" id="UP001620626">
    <property type="component" value="Unassembled WGS sequence"/>
</dbReference>
<feature type="domain" description="BTB" evidence="2">
    <location>
        <begin position="26"/>
        <end position="104"/>
    </location>
</feature>
<dbReference type="PANTHER" id="PTHR45774:SF3">
    <property type="entry name" value="BTB (POZ) DOMAIN-CONTAINING 2B-RELATED"/>
    <property type="match status" value="1"/>
</dbReference>